<dbReference type="AlphaFoldDB" id="D7CUH5"/>
<dbReference type="Gene3D" id="3.30.2310.20">
    <property type="entry name" value="RelE-like"/>
    <property type="match status" value="1"/>
</dbReference>
<dbReference type="RefSeq" id="WP_013179121.1">
    <property type="nucleotide sequence ID" value="NC_014221.1"/>
</dbReference>
<dbReference type="Pfam" id="PF05016">
    <property type="entry name" value="ParE_toxin"/>
    <property type="match status" value="1"/>
</dbReference>
<dbReference type="Proteomes" id="UP000000379">
    <property type="component" value="Chromosome"/>
</dbReference>
<dbReference type="KEGG" id="tra:Trad_2656"/>
<keyword evidence="3" id="KW-1185">Reference proteome</keyword>
<evidence type="ECO:0000313" key="2">
    <source>
        <dbReference type="EMBL" id="ADI15760.1"/>
    </source>
</evidence>
<name>D7CUH5_TRURR</name>
<dbReference type="eggNOG" id="COG2026">
    <property type="taxonomic scope" value="Bacteria"/>
</dbReference>
<dbReference type="OrthoDB" id="163524at2"/>
<dbReference type="SUPFAM" id="SSF143011">
    <property type="entry name" value="RelE-like"/>
    <property type="match status" value="1"/>
</dbReference>
<keyword evidence="1" id="KW-1277">Toxin-antitoxin system</keyword>
<organism evidence="2 3">
    <name type="scientific">Truepera radiovictrix (strain DSM 17093 / CIP 108686 / LMG 22925 / RQ-24)</name>
    <dbReference type="NCBI Taxonomy" id="649638"/>
    <lineage>
        <taxon>Bacteria</taxon>
        <taxon>Thermotogati</taxon>
        <taxon>Deinococcota</taxon>
        <taxon>Deinococci</taxon>
        <taxon>Trueperales</taxon>
        <taxon>Trueperaceae</taxon>
        <taxon>Truepera</taxon>
    </lineage>
</organism>
<dbReference type="PANTHER" id="PTHR38813:SF1">
    <property type="entry name" value="TOXIN RELE1-RELATED"/>
    <property type="match status" value="1"/>
</dbReference>
<evidence type="ECO:0000256" key="1">
    <source>
        <dbReference type="ARBA" id="ARBA00022649"/>
    </source>
</evidence>
<evidence type="ECO:0000313" key="3">
    <source>
        <dbReference type="Proteomes" id="UP000000379"/>
    </source>
</evidence>
<protein>
    <submittedName>
        <fullName evidence="2">Plasmid stabilization system</fullName>
    </submittedName>
</protein>
<accession>D7CUH5</accession>
<dbReference type="STRING" id="649638.Trad_2656"/>
<dbReference type="HOGENOM" id="CLU_155761_5_1_0"/>
<reference evidence="3" key="1">
    <citation type="submission" date="2010-05" db="EMBL/GenBank/DDBJ databases">
        <title>The complete genome of Truepera radiovictris DSM 17093.</title>
        <authorList>
            <consortium name="US DOE Joint Genome Institute (JGI-PGF)"/>
            <person name="Lucas S."/>
            <person name="Copeland A."/>
            <person name="Lapidus A."/>
            <person name="Glavina del Rio T."/>
            <person name="Dalin E."/>
            <person name="Tice H."/>
            <person name="Bruce D."/>
            <person name="Goodwin L."/>
            <person name="Pitluck S."/>
            <person name="Kyrpides N."/>
            <person name="Mavromatis K."/>
            <person name="Ovchinnikova G."/>
            <person name="Munk A.C."/>
            <person name="Detter J.C."/>
            <person name="Han C."/>
            <person name="Tapia R."/>
            <person name="Land M."/>
            <person name="Hauser L."/>
            <person name="Markowitz V."/>
            <person name="Cheng J.-F."/>
            <person name="Hugenholtz P."/>
            <person name="Woyke T."/>
            <person name="Wu D."/>
            <person name="Tindall B."/>
            <person name="Pomrenke H.G."/>
            <person name="Brambilla E."/>
            <person name="Klenk H.-P."/>
            <person name="Eisen J.A."/>
        </authorList>
    </citation>
    <scope>NUCLEOTIDE SEQUENCE [LARGE SCALE GENOMIC DNA]</scope>
    <source>
        <strain evidence="3">DSM 17093 / CIP 108686 / LMG 22925 / RQ-24</strain>
    </source>
</reference>
<dbReference type="InterPro" id="IPR007712">
    <property type="entry name" value="RelE/ParE_toxin"/>
</dbReference>
<sequence length="89" mass="10457">MRTAYARSFIKDLKKLEGTDAYSRIHTLAFETVPQARTLGEVANLKKLTGYRDAYRIKLGEYRLGLTLEGETVVFRRVLHRKDIYRYFP</sequence>
<dbReference type="EMBL" id="CP002049">
    <property type="protein sequence ID" value="ADI15760.1"/>
    <property type="molecule type" value="Genomic_DNA"/>
</dbReference>
<dbReference type="InterPro" id="IPR052747">
    <property type="entry name" value="TA_system_RelE_toxin"/>
</dbReference>
<reference evidence="2 3" key="2">
    <citation type="journal article" date="2011" name="Stand. Genomic Sci.">
        <title>Complete genome sequence of Truepera radiovictrix type strain (RQ-24).</title>
        <authorList>
            <person name="Ivanova N."/>
            <person name="Rohde C."/>
            <person name="Munk C."/>
            <person name="Nolan M."/>
            <person name="Lucas S."/>
            <person name="Del Rio T.G."/>
            <person name="Tice H."/>
            <person name="Deshpande S."/>
            <person name="Cheng J.F."/>
            <person name="Tapia R."/>
            <person name="Han C."/>
            <person name="Goodwin L."/>
            <person name="Pitluck S."/>
            <person name="Liolios K."/>
            <person name="Mavromatis K."/>
            <person name="Mikhailova N."/>
            <person name="Pati A."/>
            <person name="Chen A."/>
            <person name="Palaniappan K."/>
            <person name="Land M."/>
            <person name="Hauser L."/>
            <person name="Chang Y.J."/>
            <person name="Jeffries C.D."/>
            <person name="Brambilla E."/>
            <person name="Rohde M."/>
            <person name="Goker M."/>
            <person name="Tindall B.J."/>
            <person name="Woyke T."/>
            <person name="Bristow J."/>
            <person name="Eisen J.A."/>
            <person name="Markowitz V."/>
            <person name="Hugenholtz P."/>
            <person name="Kyrpides N.C."/>
            <person name="Klenk H.P."/>
            <person name="Lapidus A."/>
        </authorList>
    </citation>
    <scope>NUCLEOTIDE SEQUENCE [LARGE SCALE GENOMIC DNA]</scope>
    <source>
        <strain evidence="3">DSM 17093 / CIP 108686 / LMG 22925 / RQ-24</strain>
    </source>
</reference>
<gene>
    <name evidence="2" type="ordered locus">Trad_2656</name>
</gene>
<dbReference type="InterPro" id="IPR035093">
    <property type="entry name" value="RelE/ParE_toxin_dom_sf"/>
</dbReference>
<dbReference type="PANTHER" id="PTHR38813">
    <property type="match status" value="1"/>
</dbReference>
<proteinExistence type="predicted"/>